<geneLocation type="plasmid" evidence="1 2">
    <name>pACHL01</name>
</geneLocation>
<dbReference type="Proteomes" id="UP000002505">
    <property type="component" value="Plasmid pACHL01"/>
</dbReference>
<dbReference type="AlphaFoldDB" id="B8HHQ1"/>
<dbReference type="EMBL" id="CP001342">
    <property type="protein sequence ID" value="ACL41948.1"/>
    <property type="molecule type" value="Genomic_DNA"/>
</dbReference>
<keyword evidence="1" id="KW-0614">Plasmid</keyword>
<gene>
    <name evidence="1" type="ordered locus">Achl_3997</name>
</gene>
<evidence type="ECO:0000313" key="2">
    <source>
        <dbReference type="Proteomes" id="UP000002505"/>
    </source>
</evidence>
<evidence type="ECO:0000313" key="1">
    <source>
        <dbReference type="EMBL" id="ACL41948.1"/>
    </source>
</evidence>
<accession>B8HHQ1</accession>
<organism evidence="1 2">
    <name type="scientific">Pseudarthrobacter chlorophenolicus (strain ATCC 700700 / DSM 12829 / CIP 107037 / JCM 12360 / KCTC 9906 / NCIMB 13794 / A6)</name>
    <name type="common">Arthrobacter chlorophenolicus</name>
    <dbReference type="NCBI Taxonomy" id="452863"/>
    <lineage>
        <taxon>Bacteria</taxon>
        <taxon>Bacillati</taxon>
        <taxon>Actinomycetota</taxon>
        <taxon>Actinomycetes</taxon>
        <taxon>Micrococcales</taxon>
        <taxon>Micrococcaceae</taxon>
        <taxon>Pseudarthrobacter</taxon>
    </lineage>
</organism>
<proteinExistence type="predicted"/>
<sequence>MITHLVPQGKGTRPACGVDRAFGSDITSLKNYVTCNKCRGTKLFLEAESGLEPVHTSALHYLGIALRANEASIQEAVEENKEIDDPGEWERLAEERDQLLISIATLKALQSVELMVQK</sequence>
<dbReference type="KEGG" id="ach:Achl_3997"/>
<dbReference type="HOGENOM" id="CLU_2068227_0_0_11"/>
<reference evidence="1" key="1">
    <citation type="submission" date="2009-01" db="EMBL/GenBank/DDBJ databases">
        <title>Complete sequence of plasmid1 of Arthrobacter chlorophenolicus A6.</title>
        <authorList>
            <consortium name="US DOE Joint Genome Institute"/>
            <person name="Lucas S."/>
            <person name="Copeland A."/>
            <person name="Lapidus A."/>
            <person name="Glavina del Rio T."/>
            <person name="Tice H."/>
            <person name="Bruce D."/>
            <person name="Goodwin L."/>
            <person name="Pitluck S."/>
            <person name="Goltsman E."/>
            <person name="Clum A."/>
            <person name="Larimer F."/>
            <person name="Land M."/>
            <person name="Hauser L."/>
            <person name="Kyrpides N."/>
            <person name="Mikhailova N."/>
            <person name="Jansson J."/>
            <person name="Richardson P."/>
        </authorList>
    </citation>
    <scope>NUCLEOTIDE SEQUENCE [LARGE SCALE GENOMIC DNA]</scope>
    <source>
        <strain evidence="1">A6</strain>
        <plasmid evidence="1">pACHL01</plasmid>
    </source>
</reference>
<dbReference type="RefSeq" id="WP_012622965.1">
    <property type="nucleotide sequence ID" value="NC_011879.1"/>
</dbReference>
<name>B8HHQ1_PSECP</name>
<keyword evidence="2" id="KW-1185">Reference proteome</keyword>
<protein>
    <submittedName>
        <fullName evidence="1">Uncharacterized protein</fullName>
    </submittedName>
</protein>